<dbReference type="Proteomes" id="UP001162992">
    <property type="component" value="Chromosome 17"/>
</dbReference>
<proteinExistence type="predicted"/>
<reference evidence="2" key="1">
    <citation type="journal article" date="2024" name="Proc. Natl. Acad. Sci. U.S.A.">
        <title>Extraordinary preservation of gene collinearity over three hundred million years revealed in homosporous lycophytes.</title>
        <authorList>
            <person name="Li C."/>
            <person name="Wickell D."/>
            <person name="Kuo L.Y."/>
            <person name="Chen X."/>
            <person name="Nie B."/>
            <person name="Liao X."/>
            <person name="Peng D."/>
            <person name="Ji J."/>
            <person name="Jenkins J."/>
            <person name="Williams M."/>
            <person name="Shu S."/>
            <person name="Plott C."/>
            <person name="Barry K."/>
            <person name="Rajasekar S."/>
            <person name="Grimwood J."/>
            <person name="Han X."/>
            <person name="Sun S."/>
            <person name="Hou Z."/>
            <person name="He W."/>
            <person name="Dai G."/>
            <person name="Sun C."/>
            <person name="Schmutz J."/>
            <person name="Leebens-Mack J.H."/>
            <person name="Li F.W."/>
            <person name="Wang L."/>
        </authorList>
    </citation>
    <scope>NUCLEOTIDE SEQUENCE [LARGE SCALE GENOMIC DNA]</scope>
    <source>
        <strain evidence="2">cv. PW_Plant_1</strain>
    </source>
</reference>
<accession>A0ACC2B706</accession>
<dbReference type="EMBL" id="CM055108">
    <property type="protein sequence ID" value="KAJ7525487.1"/>
    <property type="molecule type" value="Genomic_DNA"/>
</dbReference>
<name>A0ACC2B706_DIPCM</name>
<protein>
    <submittedName>
        <fullName evidence="1">Uncharacterized protein</fullName>
    </submittedName>
</protein>
<comment type="caution">
    <text evidence="1">The sequence shown here is derived from an EMBL/GenBank/DDBJ whole genome shotgun (WGS) entry which is preliminary data.</text>
</comment>
<organism evidence="1 2">
    <name type="scientific">Diphasiastrum complanatum</name>
    <name type="common">Issler's clubmoss</name>
    <name type="synonym">Lycopodium complanatum</name>
    <dbReference type="NCBI Taxonomy" id="34168"/>
    <lineage>
        <taxon>Eukaryota</taxon>
        <taxon>Viridiplantae</taxon>
        <taxon>Streptophyta</taxon>
        <taxon>Embryophyta</taxon>
        <taxon>Tracheophyta</taxon>
        <taxon>Lycopodiopsida</taxon>
        <taxon>Lycopodiales</taxon>
        <taxon>Lycopodiaceae</taxon>
        <taxon>Lycopodioideae</taxon>
        <taxon>Diphasiastrum</taxon>
    </lineage>
</organism>
<sequence>MKGRGNMPTSDVVMSMDQKVVGNNREMRIAARRARIANRLLLASQSAQNAARTKTHSGEEDDAEGPANAQLASSLQNLSSIKGTLSNEVHLLRASIDDCEGQHRYAESQRLQELLRGVEEVKITCKEENVNLAEKWDQICSIAVPQQLAEQILEQRKACKKVLESKTFLLEKIEETLKLKTEEYGRAIHKQSTDIDALVIGMGHQVVNLYEAYNKEFHDIENSFLIQRQRWLSSNKVEIEALVKKMRSFESTFKERLYERLDEYNTALDSVRVQDSEDYNLLKMKLETDIQNLEQHLESMQAVYQLNGEKLDYNHRILIERDNDNYVTAGQQKRRLTKQRDILCNLKARHAELEKSFKTQNAKLAEDYARFTRLLQDLQSKEQDLRAGHELQQQKFFRMHQHSLAVLVSKVLQADKIIHEQQLGWRWRPPSNKFFIDLASAKPDESMDSLDSHMETEQLSSSSGEKVSEMVRLVQQPVLKAFAYETSFIISDEVKNAVAGLDPNLADHLRTLAALQTLGVTSPDAFIKLHEYLLFYSNDRRAKDHVVSQLQSYLMQSKDNTANALAFPPEQLQVALPTNLINASKVNPLRFSQEQKYWIDFTKAIDPKVFHVWGTLDISLKKYNQILKERMNIAKELDSLRSQNNELRAMLKLCLSSKAHEELQVPSRLILNQSQVSFQE</sequence>
<gene>
    <name evidence="1" type="ORF">O6H91_17G053400</name>
</gene>
<evidence type="ECO:0000313" key="1">
    <source>
        <dbReference type="EMBL" id="KAJ7525487.1"/>
    </source>
</evidence>
<keyword evidence="2" id="KW-1185">Reference proteome</keyword>
<evidence type="ECO:0000313" key="2">
    <source>
        <dbReference type="Proteomes" id="UP001162992"/>
    </source>
</evidence>